<keyword evidence="2" id="KW-0472">Membrane</keyword>
<evidence type="ECO:0000313" key="3">
    <source>
        <dbReference type="EMBL" id="RUR01778.1"/>
    </source>
</evidence>
<protein>
    <submittedName>
        <fullName evidence="3">Uncharacterized protein</fullName>
    </submittedName>
</protein>
<dbReference type="Proteomes" id="UP000274909">
    <property type="component" value="Unassembled WGS sequence"/>
</dbReference>
<proteinExistence type="predicted"/>
<dbReference type="EMBL" id="RZGZ01000002">
    <property type="protein sequence ID" value="RUR01778.1"/>
    <property type="molecule type" value="Genomic_DNA"/>
</dbReference>
<keyword evidence="2" id="KW-1133">Transmembrane helix</keyword>
<sequence>MRRAVALVTAVMVLVVGGAALLVAESRARVETVRTEIEAAASQQPGSEYFVDLMDTPAFVRRAVTESLVNDAVPRVDLVPRDGYIAITFGAFRGGNEVVTLTRPWAPRLVTTPIAIGLVLAITGMLVAASRYRPRPAGRSSWDAERGHRGHPAAS</sequence>
<dbReference type="OrthoDB" id="9924909at2"/>
<feature type="transmembrane region" description="Helical" evidence="2">
    <location>
        <begin position="109"/>
        <end position="129"/>
    </location>
</feature>
<reference evidence="3 4" key="1">
    <citation type="submission" date="2018-12" db="EMBL/GenBank/DDBJ databases">
        <authorList>
            <person name="Li F."/>
        </authorList>
    </citation>
    <scope>NUCLEOTIDE SEQUENCE [LARGE SCALE GENOMIC DNA]</scope>
    <source>
        <strain evidence="3 4">EGI 6500705</strain>
    </source>
</reference>
<dbReference type="RefSeq" id="WP_127049652.1">
    <property type="nucleotide sequence ID" value="NZ_RZGZ01000002.1"/>
</dbReference>
<evidence type="ECO:0000313" key="4">
    <source>
        <dbReference type="Proteomes" id="UP000274909"/>
    </source>
</evidence>
<organism evidence="3 4">
    <name type="scientific">Labedella endophytica</name>
    <dbReference type="NCBI Taxonomy" id="1523160"/>
    <lineage>
        <taxon>Bacteria</taxon>
        <taxon>Bacillati</taxon>
        <taxon>Actinomycetota</taxon>
        <taxon>Actinomycetes</taxon>
        <taxon>Micrococcales</taxon>
        <taxon>Microbacteriaceae</taxon>
        <taxon>Labedella</taxon>
    </lineage>
</organism>
<keyword evidence="4" id="KW-1185">Reference proteome</keyword>
<feature type="region of interest" description="Disordered" evidence="1">
    <location>
        <begin position="135"/>
        <end position="155"/>
    </location>
</feature>
<keyword evidence="2" id="KW-0812">Transmembrane</keyword>
<gene>
    <name evidence="3" type="ORF">ELQ94_10005</name>
</gene>
<evidence type="ECO:0000256" key="1">
    <source>
        <dbReference type="SAM" id="MobiDB-lite"/>
    </source>
</evidence>
<comment type="caution">
    <text evidence="3">The sequence shown here is derived from an EMBL/GenBank/DDBJ whole genome shotgun (WGS) entry which is preliminary data.</text>
</comment>
<dbReference type="AlphaFoldDB" id="A0A3S0X8C9"/>
<accession>A0A3S0X8C9</accession>
<evidence type="ECO:0000256" key="2">
    <source>
        <dbReference type="SAM" id="Phobius"/>
    </source>
</evidence>
<name>A0A3S0X8C9_9MICO</name>